<evidence type="ECO:0000313" key="2">
    <source>
        <dbReference type="EMBL" id="CQR65560.1"/>
    </source>
</evidence>
<reference evidence="2 3" key="1">
    <citation type="submission" date="2015-02" db="EMBL/GenBank/DDBJ databases">
        <authorList>
            <person name="Gomez-Escribano P.J."/>
        </authorList>
    </citation>
    <scope>NUCLEOTIDE SEQUENCE [LARGE SCALE GENOMIC DNA]</scope>
    <source>
        <strain evidence="3">C34 (DSM 42122 / NRRL B-24963)</strain>
    </source>
</reference>
<sequence>MSRRPPTAIDQYEALSTVLRLVRGDRARTRPELGATALLGRTVISQRVEEAMGLGLLEDADIGPSNGGRAPRRLRFRAEQGLVLCAVLGAAALDVAVTDLDGRVLDRRHLEWRIARGPEQTLDFLDEQFTGLLEDRDPERLWAVVIGVPGPVEFATGRPSQPPIMPGWDGYDIRGRLQRRWGVPVWVDNDANLLALGEARTTGLADDQHLIFVKAGTGIGAGIVSRGRIHRGSKGAAGDIGHARVQEDNSTMCRCGRTGCLEALAGGWALARDAVGAVHEGRSRFLADIHRATGEITPADIGRGVVAGDAWCLTAVARAAERIGSLMAALVNFYDPDCLVFGGGAVTGSDTFLRVVDHTVRSRALPLASEGLTIRSSVAGDTGVVGGAHLAVEALLSADALAAWAPGGSPSAVAPERLVAGA</sequence>
<proteinExistence type="inferred from homology"/>
<dbReference type="GO" id="GO:0016301">
    <property type="term" value="F:kinase activity"/>
    <property type="evidence" value="ECO:0007669"/>
    <property type="project" value="UniProtKB-KW"/>
</dbReference>
<evidence type="ECO:0000313" key="3">
    <source>
        <dbReference type="Proteomes" id="UP000035016"/>
    </source>
</evidence>
<evidence type="ECO:0000256" key="1">
    <source>
        <dbReference type="ARBA" id="ARBA00006479"/>
    </source>
</evidence>
<organism evidence="2 3">
    <name type="scientific">Streptomyces leeuwenhoekii</name>
    <dbReference type="NCBI Taxonomy" id="1437453"/>
    <lineage>
        <taxon>Bacteria</taxon>
        <taxon>Bacillati</taxon>
        <taxon>Actinomycetota</taxon>
        <taxon>Actinomycetes</taxon>
        <taxon>Kitasatosporales</taxon>
        <taxon>Streptomycetaceae</taxon>
        <taxon>Streptomyces</taxon>
    </lineage>
</organism>
<name>A0A0F7W0L8_STRLW</name>
<gene>
    <name evidence="2" type="primary">sle_61040</name>
</gene>
<dbReference type="InterPro" id="IPR043129">
    <property type="entry name" value="ATPase_NBD"/>
</dbReference>
<dbReference type="Gene3D" id="3.30.420.40">
    <property type="match status" value="2"/>
</dbReference>
<accession>A0A0F7W0L8</accession>
<dbReference type="PANTHER" id="PTHR18964">
    <property type="entry name" value="ROK (REPRESSOR, ORF, KINASE) FAMILY"/>
    <property type="match status" value="1"/>
</dbReference>
<keyword evidence="2" id="KW-0808">Transferase</keyword>
<dbReference type="AlphaFoldDB" id="A0A0F7W0L8"/>
<protein>
    <submittedName>
        <fullName evidence="2">Glucokinase</fullName>
    </submittedName>
</protein>
<dbReference type="EMBL" id="LN831790">
    <property type="protein sequence ID" value="CQR65560.1"/>
    <property type="molecule type" value="Genomic_DNA"/>
</dbReference>
<dbReference type="PANTHER" id="PTHR18964:SF173">
    <property type="entry name" value="GLUCOKINASE"/>
    <property type="match status" value="1"/>
</dbReference>
<keyword evidence="2" id="KW-0418">Kinase</keyword>
<dbReference type="KEGG" id="sle:sle_61040"/>
<comment type="similarity">
    <text evidence="1">Belongs to the ROK (NagC/XylR) family.</text>
</comment>
<dbReference type="InterPro" id="IPR000600">
    <property type="entry name" value="ROK"/>
</dbReference>
<dbReference type="SUPFAM" id="SSF53067">
    <property type="entry name" value="Actin-like ATPase domain"/>
    <property type="match status" value="1"/>
</dbReference>
<dbReference type="RefSeq" id="WP_029384412.1">
    <property type="nucleotide sequence ID" value="NZ_AZSD01000226.1"/>
</dbReference>
<dbReference type="Pfam" id="PF00480">
    <property type="entry name" value="ROK"/>
    <property type="match status" value="1"/>
</dbReference>
<dbReference type="Proteomes" id="UP000035016">
    <property type="component" value="Chromosome Chromosome"/>
</dbReference>